<keyword evidence="3" id="KW-1185">Reference proteome</keyword>
<gene>
    <name evidence="2" type="ORF">CDAR_11541</name>
</gene>
<dbReference type="EMBL" id="BPLQ01005929">
    <property type="protein sequence ID" value="GIY18613.1"/>
    <property type="molecule type" value="Genomic_DNA"/>
</dbReference>
<organism evidence="2 3">
    <name type="scientific">Caerostris darwini</name>
    <dbReference type="NCBI Taxonomy" id="1538125"/>
    <lineage>
        <taxon>Eukaryota</taxon>
        <taxon>Metazoa</taxon>
        <taxon>Ecdysozoa</taxon>
        <taxon>Arthropoda</taxon>
        <taxon>Chelicerata</taxon>
        <taxon>Arachnida</taxon>
        <taxon>Araneae</taxon>
        <taxon>Araneomorphae</taxon>
        <taxon>Entelegynae</taxon>
        <taxon>Araneoidea</taxon>
        <taxon>Araneidae</taxon>
        <taxon>Caerostris</taxon>
    </lineage>
</organism>
<dbReference type="AlphaFoldDB" id="A0AAV4R9K1"/>
<name>A0AAV4R9K1_9ARAC</name>
<feature type="region of interest" description="Disordered" evidence="1">
    <location>
        <begin position="1"/>
        <end position="24"/>
    </location>
</feature>
<comment type="caution">
    <text evidence="2">The sequence shown here is derived from an EMBL/GenBank/DDBJ whole genome shotgun (WGS) entry which is preliminary data.</text>
</comment>
<dbReference type="Proteomes" id="UP001054837">
    <property type="component" value="Unassembled WGS sequence"/>
</dbReference>
<protein>
    <submittedName>
        <fullName evidence="2">Uncharacterized protein</fullName>
    </submittedName>
</protein>
<evidence type="ECO:0000313" key="2">
    <source>
        <dbReference type="EMBL" id="GIY18613.1"/>
    </source>
</evidence>
<feature type="compositionally biased region" description="Gly residues" evidence="1">
    <location>
        <begin position="8"/>
        <end position="18"/>
    </location>
</feature>
<reference evidence="2 3" key="1">
    <citation type="submission" date="2021-06" db="EMBL/GenBank/DDBJ databases">
        <title>Caerostris darwini draft genome.</title>
        <authorList>
            <person name="Kono N."/>
            <person name="Arakawa K."/>
        </authorList>
    </citation>
    <scope>NUCLEOTIDE SEQUENCE [LARGE SCALE GENOMIC DNA]</scope>
</reference>
<accession>A0AAV4R9K1</accession>
<proteinExistence type="predicted"/>
<evidence type="ECO:0000256" key="1">
    <source>
        <dbReference type="SAM" id="MobiDB-lite"/>
    </source>
</evidence>
<evidence type="ECO:0000313" key="3">
    <source>
        <dbReference type="Proteomes" id="UP001054837"/>
    </source>
</evidence>
<sequence>MSAVSAGQGPGEDTGGTSGAWRLTWMPSGCHQATERQGWSTGSSSRYKPYMSVSVLQVKDSDQHTVRAEEMKCQMWGGCASAVNAGIMSQRVWRPISHSISRPAT</sequence>